<reference evidence="2" key="1">
    <citation type="submission" date="2017-04" db="EMBL/GenBank/DDBJ databases">
        <authorList>
            <person name="Varghese N."/>
            <person name="Submissions S."/>
        </authorList>
    </citation>
    <scope>NUCLEOTIDE SEQUENCE [LARGE SCALE GENOMIC DNA]</scope>
    <source>
        <strain evidence="2">DSM 23072</strain>
    </source>
</reference>
<evidence type="ECO:0000313" key="2">
    <source>
        <dbReference type="Proteomes" id="UP000192408"/>
    </source>
</evidence>
<keyword evidence="2" id="KW-1185">Reference proteome</keyword>
<accession>A0A1W1UHZ8</accession>
<dbReference type="Proteomes" id="UP000192408">
    <property type="component" value="Unassembled WGS sequence"/>
</dbReference>
<evidence type="ECO:0000313" key="1">
    <source>
        <dbReference type="EMBL" id="SMB80451.1"/>
    </source>
</evidence>
<protein>
    <submittedName>
        <fullName evidence="1">Uncharacterized protein</fullName>
    </submittedName>
</protein>
<dbReference type="EMBL" id="FWWV01000003">
    <property type="protein sequence ID" value="SMB80451.1"/>
    <property type="molecule type" value="Genomic_DNA"/>
</dbReference>
<gene>
    <name evidence="1" type="ORF">SAMN05660772_01628</name>
</gene>
<dbReference type="AlphaFoldDB" id="A0A1W1UHZ8"/>
<name>A0A1W1UHZ8_9PAST</name>
<dbReference type="STRING" id="1122938.SAMN05660772_01628"/>
<proteinExistence type="predicted"/>
<sequence>MFVYNLSYGLFSALYWQKIIIALRVMFEI</sequence>
<organism evidence="1 2">
    <name type="scientific">Pasteurella testudinis DSM 23072</name>
    <dbReference type="NCBI Taxonomy" id="1122938"/>
    <lineage>
        <taxon>Bacteria</taxon>
        <taxon>Pseudomonadati</taxon>
        <taxon>Pseudomonadota</taxon>
        <taxon>Gammaproteobacteria</taxon>
        <taxon>Pasteurellales</taxon>
        <taxon>Pasteurellaceae</taxon>
        <taxon>Pasteurella</taxon>
    </lineage>
</organism>